<dbReference type="InterPro" id="IPR025512">
    <property type="entry name" value="DUF4399"/>
</dbReference>
<evidence type="ECO:0000313" key="2">
    <source>
        <dbReference type="EMBL" id="PNG26352.1"/>
    </source>
</evidence>
<comment type="caution">
    <text evidence="2">The sequence shown here is derived from an EMBL/GenBank/DDBJ whole genome shotgun (WGS) entry which is preliminary data.</text>
</comment>
<organism evidence="2 3">
    <name type="scientific">Methylocella silvestris</name>
    <dbReference type="NCBI Taxonomy" id="199596"/>
    <lineage>
        <taxon>Bacteria</taxon>
        <taxon>Pseudomonadati</taxon>
        <taxon>Pseudomonadota</taxon>
        <taxon>Alphaproteobacteria</taxon>
        <taxon>Hyphomicrobiales</taxon>
        <taxon>Beijerinckiaceae</taxon>
        <taxon>Methylocella</taxon>
    </lineage>
</organism>
<dbReference type="Proteomes" id="UP000236286">
    <property type="component" value="Unassembled WGS sequence"/>
</dbReference>
<evidence type="ECO:0000313" key="3">
    <source>
        <dbReference type="Proteomes" id="UP000236286"/>
    </source>
</evidence>
<proteinExistence type="predicted"/>
<evidence type="ECO:0000259" key="1">
    <source>
        <dbReference type="Pfam" id="PF14347"/>
    </source>
</evidence>
<sequence>MALPLQAAAQAPAPADPAAPAAAYQQVATPPGAKLYIISPANKARVRSPFTVQFGLKGMGVTQAGNTSANAGHHHLLVDVKEPISETEIIPSDKNHLHFGGGQTETTLDLPPGRHTLQLVLGDAKHRPLAPLLASQKIEVTVISPTAKKKKHRRPHSHY</sequence>
<dbReference type="OrthoDB" id="531568at2"/>
<feature type="domain" description="DUF4399" evidence="1">
    <location>
        <begin position="52"/>
        <end position="142"/>
    </location>
</feature>
<gene>
    <name evidence="2" type="ORF">CR492_09295</name>
</gene>
<protein>
    <recommendedName>
        <fullName evidence="1">DUF4399 domain-containing protein</fullName>
    </recommendedName>
</protein>
<dbReference type="Pfam" id="PF14347">
    <property type="entry name" value="DUF4399"/>
    <property type="match status" value="1"/>
</dbReference>
<accession>A0A2J7THW3</accession>
<dbReference type="AlphaFoldDB" id="A0A2J7THW3"/>
<dbReference type="EMBL" id="PDZR01000008">
    <property type="protein sequence ID" value="PNG26352.1"/>
    <property type="molecule type" value="Genomic_DNA"/>
</dbReference>
<reference evidence="2 3" key="1">
    <citation type="submission" date="2017-10" db="EMBL/GenBank/DDBJ databases">
        <title>Genome announcement of Methylocella silvestris TVC from permafrost.</title>
        <authorList>
            <person name="Wang J."/>
            <person name="Geng K."/>
            <person name="Ul-Haque F."/>
            <person name="Crombie A.T."/>
            <person name="Street L.E."/>
            <person name="Wookey P.A."/>
            <person name="Murrell J.C."/>
            <person name="Pratscher J."/>
        </authorList>
    </citation>
    <scope>NUCLEOTIDE SEQUENCE [LARGE SCALE GENOMIC DNA]</scope>
    <source>
        <strain evidence="2 3">TVC</strain>
    </source>
</reference>
<name>A0A2J7THW3_METSI</name>